<feature type="transmembrane region" description="Helical" evidence="15">
    <location>
        <begin position="118"/>
        <end position="137"/>
    </location>
</feature>
<dbReference type="SUPFAM" id="SSF63380">
    <property type="entry name" value="Riboflavin synthase domain-like"/>
    <property type="match status" value="1"/>
</dbReference>
<feature type="region of interest" description="Disordered" evidence="14">
    <location>
        <begin position="68"/>
        <end position="91"/>
    </location>
</feature>
<evidence type="ECO:0000313" key="18">
    <source>
        <dbReference type="Proteomes" id="UP000245768"/>
    </source>
</evidence>
<evidence type="ECO:0000256" key="15">
    <source>
        <dbReference type="SAM" id="Phobius"/>
    </source>
</evidence>
<dbReference type="InterPro" id="IPR013112">
    <property type="entry name" value="FAD-bd_8"/>
</dbReference>
<dbReference type="STRING" id="215250.A0A316YN55"/>
<dbReference type="PANTHER" id="PTHR32361">
    <property type="entry name" value="FERRIC/CUPRIC REDUCTASE TRANSMEMBRANE COMPONENT"/>
    <property type="match status" value="1"/>
</dbReference>
<evidence type="ECO:0000256" key="7">
    <source>
        <dbReference type="ARBA" id="ARBA00022982"/>
    </source>
</evidence>
<evidence type="ECO:0000256" key="12">
    <source>
        <dbReference type="ARBA" id="ARBA00023180"/>
    </source>
</evidence>
<evidence type="ECO:0000256" key="10">
    <source>
        <dbReference type="ARBA" id="ARBA00023065"/>
    </source>
</evidence>
<evidence type="ECO:0000256" key="5">
    <source>
        <dbReference type="ARBA" id="ARBA00022475"/>
    </source>
</evidence>
<dbReference type="GO" id="GO:0006879">
    <property type="term" value="P:intracellular iron ion homeostasis"/>
    <property type="evidence" value="ECO:0007669"/>
    <property type="project" value="TreeGrafter"/>
</dbReference>
<comment type="catalytic activity">
    <reaction evidence="13">
        <text>2 a Fe(II)-siderophore + NADP(+) + H(+) = 2 a Fe(III)-siderophore + NADPH</text>
        <dbReference type="Rhea" id="RHEA:28795"/>
        <dbReference type="Rhea" id="RHEA-COMP:11342"/>
        <dbReference type="Rhea" id="RHEA-COMP:11344"/>
        <dbReference type="ChEBI" id="CHEBI:15378"/>
        <dbReference type="ChEBI" id="CHEBI:29033"/>
        <dbReference type="ChEBI" id="CHEBI:29034"/>
        <dbReference type="ChEBI" id="CHEBI:57783"/>
        <dbReference type="ChEBI" id="CHEBI:58349"/>
        <dbReference type="EC" id="1.16.1.9"/>
    </reaction>
</comment>
<gene>
    <name evidence="17" type="ORF">FA10DRAFT_301379</name>
</gene>
<keyword evidence="6 15" id="KW-0812">Transmembrane</keyword>
<sequence>MTHFNGRVKRSRHWAKRRSPQELADIFAKAVDTADTVKPYNIVAALPSSSPPASSGTPVDHQPVAAVHNEGPTSHPLLVHSPSPPTPHQQPLPEHGGMQDFLRALGQDRAKTARHAQYHWYFIIAALSLFVVCRLIAKVDAKLARKRCRGRASSFTLGRSTFIIDDEETSKPALYERLFRAAVAFIRKYFAMVDVLFLRLTLAELIIVAVYISAMFILVSVDNTNIPAGNVLPFTVHGIGNRASKLALSSLPLQIALASKNNIITFLTGVPFDRLIFLHRWVGRMTIILAIMHSWTKLREDHTFHSATDFRVYGVAAFTMALCILLTAHRWSMILAYEVFTTLHVLFVVSFIGLVWAHRPSQRNWLIASLCLWGSDRMFRLLRIVINNGLWRLTSNSKRRVPASTATVRPLSNDTVRVEVFQPDFPSWTPGSYAYLSTPALSWLSQAHPFTIASCPPQDKSVYARQAGKRRNCGAFSQSGLSEGGASDKDEFGMYDLDGSKDGHAMSISTEHGQASIRPPRPNLIFIIRARGGWTRRLLELALRGGKPSIPLLVDGPYPSLTPLHRYYDTVVLFAGGAGVSWTLPILMDLIIKVRRGEALVRSIIWVWTIRHYVNYEWFYSELERIAPLAANLVDLRVHYTTNTAFEPGPTGQPPFFRAGRPDIADIIHTAVFRASGRIFVGVSGPAAPADEVRRVTRALTSPRAILRGDAKGDIHFHRELFGW</sequence>
<dbReference type="GeneID" id="37046892"/>
<dbReference type="PROSITE" id="PS51384">
    <property type="entry name" value="FAD_FR"/>
    <property type="match status" value="1"/>
</dbReference>
<dbReference type="RefSeq" id="XP_025377296.1">
    <property type="nucleotide sequence ID" value="XM_025524976.1"/>
</dbReference>
<dbReference type="InterPro" id="IPR013121">
    <property type="entry name" value="Fe_red_NAD-bd_6"/>
</dbReference>
<evidence type="ECO:0000256" key="9">
    <source>
        <dbReference type="ARBA" id="ARBA00023002"/>
    </source>
</evidence>
<dbReference type="Proteomes" id="UP000245768">
    <property type="component" value="Unassembled WGS sequence"/>
</dbReference>
<feature type="transmembrane region" description="Helical" evidence="15">
    <location>
        <begin position="334"/>
        <end position="357"/>
    </location>
</feature>
<dbReference type="GO" id="GO:0005886">
    <property type="term" value="C:plasma membrane"/>
    <property type="evidence" value="ECO:0007669"/>
    <property type="project" value="UniProtKB-SubCell"/>
</dbReference>
<dbReference type="OrthoDB" id="4494341at2759"/>
<dbReference type="AlphaFoldDB" id="A0A316YN55"/>
<dbReference type="InterPro" id="IPR013130">
    <property type="entry name" value="Fe3_Rdtase_TM_dom"/>
</dbReference>
<accession>A0A316YN55</accession>
<evidence type="ECO:0000256" key="13">
    <source>
        <dbReference type="ARBA" id="ARBA00048483"/>
    </source>
</evidence>
<dbReference type="GO" id="GO:0015677">
    <property type="term" value="P:copper ion import"/>
    <property type="evidence" value="ECO:0007669"/>
    <property type="project" value="TreeGrafter"/>
</dbReference>
<evidence type="ECO:0000256" key="6">
    <source>
        <dbReference type="ARBA" id="ARBA00022692"/>
    </source>
</evidence>
<evidence type="ECO:0000256" key="2">
    <source>
        <dbReference type="ARBA" id="ARBA00006278"/>
    </source>
</evidence>
<dbReference type="InterPro" id="IPR017927">
    <property type="entry name" value="FAD-bd_FR_type"/>
</dbReference>
<dbReference type="SUPFAM" id="SSF52343">
    <property type="entry name" value="Ferredoxin reductase-like, C-terminal NADP-linked domain"/>
    <property type="match status" value="1"/>
</dbReference>
<proteinExistence type="inferred from homology"/>
<evidence type="ECO:0000259" key="16">
    <source>
        <dbReference type="PROSITE" id="PS51384"/>
    </source>
</evidence>
<keyword evidence="12" id="KW-0325">Glycoprotein</keyword>
<dbReference type="InterPro" id="IPR051410">
    <property type="entry name" value="Ferric/Cupric_Reductase"/>
</dbReference>
<keyword evidence="11 15" id="KW-0472">Membrane</keyword>
<keyword evidence="7" id="KW-0249">Electron transport</keyword>
<feature type="transmembrane region" description="Helical" evidence="15">
    <location>
        <begin position="196"/>
        <end position="219"/>
    </location>
</feature>
<dbReference type="Pfam" id="PF01794">
    <property type="entry name" value="Ferric_reduct"/>
    <property type="match status" value="1"/>
</dbReference>
<keyword evidence="8 15" id="KW-1133">Transmembrane helix</keyword>
<evidence type="ECO:0000256" key="8">
    <source>
        <dbReference type="ARBA" id="ARBA00022989"/>
    </source>
</evidence>
<evidence type="ECO:0000256" key="3">
    <source>
        <dbReference type="ARBA" id="ARBA00012668"/>
    </source>
</evidence>
<feature type="domain" description="FAD-binding FR-type" evidence="16">
    <location>
        <begin position="398"/>
        <end position="564"/>
    </location>
</feature>
<dbReference type="CDD" id="cd06186">
    <property type="entry name" value="NOX_Duox_like_FAD_NADP"/>
    <property type="match status" value="1"/>
</dbReference>
<dbReference type="SFLD" id="SFLDG01168">
    <property type="entry name" value="Ferric_reductase_subgroup_(FRE"/>
    <property type="match status" value="1"/>
</dbReference>
<name>A0A316YN55_9BASI</name>
<protein>
    <recommendedName>
        <fullName evidence="3">ferric-chelate reductase (NADPH)</fullName>
        <ecNumber evidence="3">1.16.1.9</ecNumber>
    </recommendedName>
</protein>
<evidence type="ECO:0000313" key="17">
    <source>
        <dbReference type="EMBL" id="PWN90098.1"/>
    </source>
</evidence>
<keyword evidence="18" id="KW-1185">Reference proteome</keyword>
<evidence type="ECO:0000256" key="14">
    <source>
        <dbReference type="SAM" id="MobiDB-lite"/>
    </source>
</evidence>
<dbReference type="PANTHER" id="PTHR32361:SF9">
    <property type="entry name" value="FERRIC REDUCTASE TRANSMEMBRANE COMPONENT 3-RELATED"/>
    <property type="match status" value="1"/>
</dbReference>
<dbReference type="GO" id="GO:0006826">
    <property type="term" value="P:iron ion transport"/>
    <property type="evidence" value="ECO:0007669"/>
    <property type="project" value="TreeGrafter"/>
</dbReference>
<dbReference type="EMBL" id="KZ819636">
    <property type="protein sequence ID" value="PWN90098.1"/>
    <property type="molecule type" value="Genomic_DNA"/>
</dbReference>
<dbReference type="EC" id="1.16.1.9" evidence="3"/>
<keyword evidence="10" id="KW-0406">Ion transport</keyword>
<evidence type="ECO:0000256" key="11">
    <source>
        <dbReference type="ARBA" id="ARBA00023136"/>
    </source>
</evidence>
<dbReference type="InParanoid" id="A0A316YN55"/>
<keyword evidence="5" id="KW-1003">Cell membrane</keyword>
<dbReference type="SFLD" id="SFLDS00052">
    <property type="entry name" value="Ferric_Reductase_Domain"/>
    <property type="match status" value="1"/>
</dbReference>
<dbReference type="InterPro" id="IPR039261">
    <property type="entry name" value="FNR_nucleotide-bd"/>
</dbReference>
<feature type="compositionally biased region" description="Low complexity" evidence="14">
    <location>
        <begin position="72"/>
        <end position="81"/>
    </location>
</feature>
<evidence type="ECO:0000256" key="4">
    <source>
        <dbReference type="ARBA" id="ARBA00022448"/>
    </source>
</evidence>
<feature type="transmembrane region" description="Helical" evidence="15">
    <location>
        <begin position="281"/>
        <end position="298"/>
    </location>
</feature>
<keyword evidence="4" id="KW-0813">Transport</keyword>
<dbReference type="Pfam" id="PF08030">
    <property type="entry name" value="NAD_binding_6"/>
    <property type="match status" value="1"/>
</dbReference>
<feature type="transmembrane region" description="Helical" evidence="15">
    <location>
        <begin position="310"/>
        <end position="328"/>
    </location>
</feature>
<comment type="similarity">
    <text evidence="2">Belongs to the ferric reductase (FRE) family.</text>
</comment>
<dbReference type="Gene3D" id="3.40.50.80">
    <property type="entry name" value="Nucleotide-binding domain of ferredoxin-NADP reductase (FNR) module"/>
    <property type="match status" value="1"/>
</dbReference>
<comment type="subcellular location">
    <subcellularLocation>
        <location evidence="1">Cell membrane</location>
        <topology evidence="1">Multi-pass membrane protein</topology>
    </subcellularLocation>
</comment>
<reference evidence="17 18" key="1">
    <citation type="journal article" date="2018" name="Mol. Biol. Evol.">
        <title>Broad Genomic Sampling Reveals a Smut Pathogenic Ancestry of the Fungal Clade Ustilaginomycotina.</title>
        <authorList>
            <person name="Kijpornyongpan T."/>
            <person name="Mondo S.J."/>
            <person name="Barry K."/>
            <person name="Sandor L."/>
            <person name="Lee J."/>
            <person name="Lipzen A."/>
            <person name="Pangilinan J."/>
            <person name="LaButti K."/>
            <person name="Hainaut M."/>
            <person name="Henrissat B."/>
            <person name="Grigoriev I.V."/>
            <person name="Spatafora J.W."/>
            <person name="Aime M.C."/>
        </authorList>
    </citation>
    <scope>NUCLEOTIDE SEQUENCE [LARGE SCALE GENOMIC DNA]</scope>
    <source>
        <strain evidence="17 18">MCA 4198</strain>
    </source>
</reference>
<organism evidence="17 18">
    <name type="scientific">Acaromyces ingoldii</name>
    <dbReference type="NCBI Taxonomy" id="215250"/>
    <lineage>
        <taxon>Eukaryota</taxon>
        <taxon>Fungi</taxon>
        <taxon>Dikarya</taxon>
        <taxon>Basidiomycota</taxon>
        <taxon>Ustilaginomycotina</taxon>
        <taxon>Exobasidiomycetes</taxon>
        <taxon>Exobasidiales</taxon>
        <taxon>Cryptobasidiaceae</taxon>
        <taxon>Acaromyces</taxon>
    </lineage>
</organism>
<dbReference type="Pfam" id="PF08022">
    <property type="entry name" value="FAD_binding_8"/>
    <property type="match status" value="1"/>
</dbReference>
<keyword evidence="9" id="KW-0560">Oxidoreductase</keyword>
<evidence type="ECO:0000256" key="1">
    <source>
        <dbReference type="ARBA" id="ARBA00004651"/>
    </source>
</evidence>
<dbReference type="InterPro" id="IPR017938">
    <property type="entry name" value="Riboflavin_synthase-like_b-brl"/>
</dbReference>
<dbReference type="GO" id="GO:0052851">
    <property type="term" value="F:ferric-chelate reductase (NADPH) activity"/>
    <property type="evidence" value="ECO:0007669"/>
    <property type="project" value="UniProtKB-EC"/>
</dbReference>